<comment type="caution">
    <text evidence="2">The sequence shown here is derived from an EMBL/GenBank/DDBJ whole genome shotgun (WGS) entry which is preliminary data.</text>
</comment>
<gene>
    <name evidence="2" type="ORF">EG240_07870</name>
</gene>
<dbReference type="OrthoDB" id="1467772at2"/>
<reference evidence="2 3" key="1">
    <citation type="submission" date="2018-11" db="EMBL/GenBank/DDBJ databases">
        <title>Flavobacterium sp. nov., YIM 102701-2 draft genome.</title>
        <authorList>
            <person name="Li G."/>
            <person name="Jiang Y."/>
        </authorList>
    </citation>
    <scope>NUCLEOTIDE SEQUENCE [LARGE SCALE GENOMIC DNA]</scope>
    <source>
        <strain evidence="2 3">YIM 102701-2</strain>
    </source>
</reference>
<keyword evidence="3" id="KW-1185">Reference proteome</keyword>
<feature type="transmembrane region" description="Helical" evidence="1">
    <location>
        <begin position="39"/>
        <end position="58"/>
    </location>
</feature>
<feature type="transmembrane region" description="Helical" evidence="1">
    <location>
        <begin position="12"/>
        <end position="33"/>
    </location>
</feature>
<keyword evidence="1" id="KW-0812">Transmembrane</keyword>
<feature type="transmembrane region" description="Helical" evidence="1">
    <location>
        <begin position="249"/>
        <end position="268"/>
    </location>
</feature>
<keyword evidence="1" id="KW-0472">Membrane</keyword>
<feature type="transmembrane region" description="Helical" evidence="1">
    <location>
        <begin position="161"/>
        <end position="180"/>
    </location>
</feature>
<dbReference type="EMBL" id="RQVQ01000014">
    <property type="protein sequence ID" value="RRJ90939.1"/>
    <property type="molecule type" value="Genomic_DNA"/>
</dbReference>
<evidence type="ECO:0000313" key="2">
    <source>
        <dbReference type="EMBL" id="RRJ90939.1"/>
    </source>
</evidence>
<feature type="transmembrane region" description="Helical" evidence="1">
    <location>
        <begin position="225"/>
        <end position="242"/>
    </location>
</feature>
<protein>
    <recommendedName>
        <fullName evidence="4">Prenyltransferase</fullName>
    </recommendedName>
</protein>
<accession>A0A3P3WBF9</accession>
<name>A0A3P3WBF9_9FLAO</name>
<dbReference type="Proteomes" id="UP000275719">
    <property type="component" value="Unassembled WGS sequence"/>
</dbReference>
<proteinExistence type="predicted"/>
<feature type="transmembrane region" description="Helical" evidence="1">
    <location>
        <begin position="130"/>
        <end position="149"/>
    </location>
</feature>
<dbReference type="AlphaFoldDB" id="A0A3P3WBF9"/>
<feature type="transmembrane region" description="Helical" evidence="1">
    <location>
        <begin position="97"/>
        <end position="118"/>
    </location>
</feature>
<evidence type="ECO:0000256" key="1">
    <source>
        <dbReference type="SAM" id="Phobius"/>
    </source>
</evidence>
<evidence type="ECO:0008006" key="4">
    <source>
        <dbReference type="Google" id="ProtNLM"/>
    </source>
</evidence>
<sequence>MKLLKQIFDFYLNSSLHVSLAASSLVLMTYYFAKLPTDLTVVFFVFFGTLTSYNVIKYGTFVIGNKKIKIAMKAILLLTLFAAITSFFLFFKLQLAGQITAVIFAFLSLLYLIPIPISKTNLRNLAGVKIYIVSFCWAGVTLLIPLLNADTPIEFDILFKFLQRFVLTLILILIFEINDLKYDDIRLKTVPQTIGIRNTKFLVYLLLVVFYALEFFKSNLYPNQWIVNLILVFITFLFCFFASDRKSKYYTLFWVESIPILWYLLILIF</sequence>
<feature type="transmembrane region" description="Helical" evidence="1">
    <location>
        <begin position="201"/>
        <end position="219"/>
    </location>
</feature>
<keyword evidence="1" id="KW-1133">Transmembrane helix</keyword>
<feature type="transmembrane region" description="Helical" evidence="1">
    <location>
        <begin position="70"/>
        <end position="91"/>
    </location>
</feature>
<evidence type="ECO:0000313" key="3">
    <source>
        <dbReference type="Proteomes" id="UP000275719"/>
    </source>
</evidence>
<organism evidence="2 3">
    <name type="scientific">Paenimyroides tangerinum</name>
    <dbReference type="NCBI Taxonomy" id="2488728"/>
    <lineage>
        <taxon>Bacteria</taxon>
        <taxon>Pseudomonadati</taxon>
        <taxon>Bacteroidota</taxon>
        <taxon>Flavobacteriia</taxon>
        <taxon>Flavobacteriales</taxon>
        <taxon>Flavobacteriaceae</taxon>
        <taxon>Paenimyroides</taxon>
    </lineage>
</organism>